<name>A0A975K8N9_9SPHN</name>
<dbReference type="CDD" id="cd10153">
    <property type="entry name" value="RcnR-FrmR-like_DUF156"/>
    <property type="match status" value="1"/>
</dbReference>
<dbReference type="GO" id="GO:0003677">
    <property type="term" value="F:DNA binding"/>
    <property type="evidence" value="ECO:0007669"/>
    <property type="project" value="InterPro"/>
</dbReference>
<dbReference type="PANTHER" id="PTHR33677:SF5">
    <property type="entry name" value="TRANSCRIPTIONAL REPRESSOR FRMR"/>
    <property type="match status" value="1"/>
</dbReference>
<dbReference type="InterPro" id="IPR003735">
    <property type="entry name" value="Metal_Tscrpt_repr"/>
</dbReference>
<accession>A0A975K8N9</accession>
<evidence type="ECO:0000313" key="2">
    <source>
        <dbReference type="EMBL" id="QUT06409.1"/>
    </source>
</evidence>
<dbReference type="PANTHER" id="PTHR33677">
    <property type="entry name" value="TRANSCRIPTIONAL REPRESSOR FRMR-RELATED"/>
    <property type="match status" value="1"/>
</dbReference>
<evidence type="ECO:0000256" key="1">
    <source>
        <dbReference type="ARBA" id="ARBA00005260"/>
    </source>
</evidence>
<gene>
    <name evidence="2" type="ORF">KFK14_02735</name>
</gene>
<keyword evidence="3" id="KW-1185">Reference proteome</keyword>
<dbReference type="GO" id="GO:0045892">
    <property type="term" value="P:negative regulation of DNA-templated transcription"/>
    <property type="evidence" value="ECO:0007669"/>
    <property type="project" value="UniProtKB-ARBA"/>
</dbReference>
<comment type="similarity">
    <text evidence="1">Belongs to the FrmR/RcnR family.</text>
</comment>
<reference evidence="2" key="1">
    <citation type="submission" date="2021-04" db="EMBL/GenBank/DDBJ databases">
        <title>Isolation of p-tert-butylphenol degrading bacteria Sphingobium phenoxybenzoativorans Tas13 from active sludge.</title>
        <authorList>
            <person name="Li Y."/>
        </authorList>
    </citation>
    <scope>NUCLEOTIDE SEQUENCE</scope>
    <source>
        <strain evidence="2">Tas13</strain>
    </source>
</reference>
<sequence length="91" mass="9807">MAHIVADRQKLLDRVRRIAGQVAAVERQLQGDADCSATLQLVASVRGAVGGLMEELIESHVREHVAPPGIPDGERAAASEELLALIRRYGK</sequence>
<organism evidence="2 3">
    <name type="scientific">Sphingobium phenoxybenzoativorans</name>
    <dbReference type="NCBI Taxonomy" id="1592790"/>
    <lineage>
        <taxon>Bacteria</taxon>
        <taxon>Pseudomonadati</taxon>
        <taxon>Pseudomonadota</taxon>
        <taxon>Alphaproteobacteria</taxon>
        <taxon>Sphingomonadales</taxon>
        <taxon>Sphingomonadaceae</taxon>
        <taxon>Sphingobium</taxon>
    </lineage>
</organism>
<dbReference type="Proteomes" id="UP000681425">
    <property type="component" value="Chromosome"/>
</dbReference>
<dbReference type="InterPro" id="IPR038390">
    <property type="entry name" value="Metal_Tscrpt_repr_sf"/>
</dbReference>
<dbReference type="EMBL" id="CP073910">
    <property type="protein sequence ID" value="QUT06409.1"/>
    <property type="molecule type" value="Genomic_DNA"/>
</dbReference>
<dbReference type="Gene3D" id="1.20.58.1000">
    <property type="entry name" value="Metal-sensitive repressor, helix protomer"/>
    <property type="match status" value="1"/>
</dbReference>
<dbReference type="KEGG" id="spph:KFK14_02735"/>
<dbReference type="RefSeq" id="WP_070157647.1">
    <property type="nucleotide sequence ID" value="NZ_CP073910.1"/>
</dbReference>
<proteinExistence type="inferred from homology"/>
<dbReference type="OrthoDB" id="9806052at2"/>
<dbReference type="GO" id="GO:0046872">
    <property type="term" value="F:metal ion binding"/>
    <property type="evidence" value="ECO:0007669"/>
    <property type="project" value="InterPro"/>
</dbReference>
<protein>
    <submittedName>
        <fullName evidence="2">Metal/formaldehyde-sensitive transcriptional repressor</fullName>
    </submittedName>
</protein>
<evidence type="ECO:0000313" key="3">
    <source>
        <dbReference type="Proteomes" id="UP000681425"/>
    </source>
</evidence>
<dbReference type="Pfam" id="PF02583">
    <property type="entry name" value="Trns_repr_metal"/>
    <property type="match status" value="1"/>
</dbReference>
<dbReference type="AlphaFoldDB" id="A0A975K8N9"/>